<organism evidence="3 4">
    <name type="scientific">Truncatella angustata</name>
    <dbReference type="NCBI Taxonomy" id="152316"/>
    <lineage>
        <taxon>Eukaryota</taxon>
        <taxon>Fungi</taxon>
        <taxon>Dikarya</taxon>
        <taxon>Ascomycota</taxon>
        <taxon>Pezizomycotina</taxon>
        <taxon>Sordariomycetes</taxon>
        <taxon>Xylariomycetidae</taxon>
        <taxon>Amphisphaeriales</taxon>
        <taxon>Sporocadaceae</taxon>
        <taxon>Truncatella</taxon>
    </lineage>
</organism>
<dbReference type="PANTHER" id="PTHR43377">
    <property type="entry name" value="BILIVERDIN REDUCTASE A"/>
    <property type="match status" value="1"/>
</dbReference>
<sequence>MEPSTKVRIAIIGAGLIGPRHAQAVIKCEKAELVAFVDPAETGTQTAASFGVAHFQSVADLLQSSHAPEAAIICTPNHTHVALTRELSAAGVHVLVEKPISADIATGKELLRYLDAAKVKVLVGHHRRFNPYVIAAKQIVAAGTLGRVIGVNGLWALYKPPQYFDPPTEWRRGQTGGVVLINMVHEVDILHYLFGPIVSVHAEKVASQRDFEAEEGAAIILRFRSAVIGSFFVCDNVPSPWNFEAGTGENPTIPQSGQDFYRIFGSEASLSVPDMSVWSYKEAEKSWNSELVTERAKVSQGVPFELQINHFCKVVRGEEDPSCTAQAGLAALIACQAIKEAMENSTTVELETYLL</sequence>
<comment type="caution">
    <text evidence="3">The sequence shown here is derived from an EMBL/GenBank/DDBJ whole genome shotgun (WGS) entry which is preliminary data.</text>
</comment>
<dbReference type="GeneID" id="70127380"/>
<dbReference type="RefSeq" id="XP_045954688.1">
    <property type="nucleotide sequence ID" value="XM_046098488.1"/>
</dbReference>
<proteinExistence type="predicted"/>
<dbReference type="SUPFAM" id="SSF51735">
    <property type="entry name" value="NAD(P)-binding Rossmann-fold domains"/>
    <property type="match status" value="1"/>
</dbReference>
<dbReference type="Gene3D" id="3.40.50.720">
    <property type="entry name" value="NAD(P)-binding Rossmann-like Domain"/>
    <property type="match status" value="1"/>
</dbReference>
<dbReference type="Gene3D" id="3.30.360.10">
    <property type="entry name" value="Dihydrodipicolinate Reductase, domain 2"/>
    <property type="match status" value="1"/>
</dbReference>
<dbReference type="InterPro" id="IPR004104">
    <property type="entry name" value="Gfo/Idh/MocA-like_OxRdtase_C"/>
</dbReference>
<dbReference type="InterPro" id="IPR000683">
    <property type="entry name" value="Gfo/Idh/MocA-like_OxRdtase_N"/>
</dbReference>
<dbReference type="PANTHER" id="PTHR43377:SF1">
    <property type="entry name" value="BILIVERDIN REDUCTASE A"/>
    <property type="match status" value="1"/>
</dbReference>
<dbReference type="EMBL" id="JAGPXC010000008">
    <property type="protein sequence ID" value="KAH6648176.1"/>
    <property type="molecule type" value="Genomic_DNA"/>
</dbReference>
<dbReference type="GO" id="GO:0000166">
    <property type="term" value="F:nucleotide binding"/>
    <property type="evidence" value="ECO:0007669"/>
    <property type="project" value="InterPro"/>
</dbReference>
<evidence type="ECO:0000259" key="2">
    <source>
        <dbReference type="Pfam" id="PF02894"/>
    </source>
</evidence>
<dbReference type="Pfam" id="PF01408">
    <property type="entry name" value="GFO_IDH_MocA"/>
    <property type="match status" value="1"/>
</dbReference>
<evidence type="ECO:0000259" key="1">
    <source>
        <dbReference type="Pfam" id="PF01408"/>
    </source>
</evidence>
<feature type="domain" description="Gfo/Idh/MocA-like oxidoreductase N-terminal" evidence="1">
    <location>
        <begin position="7"/>
        <end position="125"/>
    </location>
</feature>
<dbReference type="OrthoDB" id="446809at2759"/>
<dbReference type="InterPro" id="IPR051450">
    <property type="entry name" value="Gfo/Idh/MocA_Oxidoreductases"/>
</dbReference>
<feature type="domain" description="Gfo/Idh/MocA-like oxidoreductase C-terminal" evidence="2">
    <location>
        <begin position="137"/>
        <end position="350"/>
    </location>
</feature>
<dbReference type="Proteomes" id="UP000758603">
    <property type="component" value="Unassembled WGS sequence"/>
</dbReference>
<dbReference type="SUPFAM" id="SSF55347">
    <property type="entry name" value="Glyceraldehyde-3-phosphate dehydrogenase-like, C-terminal domain"/>
    <property type="match status" value="1"/>
</dbReference>
<gene>
    <name evidence="3" type="ORF">BKA67DRAFT_523593</name>
</gene>
<name>A0A9P8UE03_9PEZI</name>
<accession>A0A9P8UE03</accession>
<protein>
    <submittedName>
        <fullName evidence="3">Uncharacterized protein</fullName>
    </submittedName>
</protein>
<evidence type="ECO:0000313" key="4">
    <source>
        <dbReference type="Proteomes" id="UP000758603"/>
    </source>
</evidence>
<dbReference type="InterPro" id="IPR036291">
    <property type="entry name" value="NAD(P)-bd_dom_sf"/>
</dbReference>
<evidence type="ECO:0000313" key="3">
    <source>
        <dbReference type="EMBL" id="KAH6648176.1"/>
    </source>
</evidence>
<reference evidence="3" key="1">
    <citation type="journal article" date="2021" name="Nat. Commun.">
        <title>Genetic determinants of endophytism in the Arabidopsis root mycobiome.</title>
        <authorList>
            <person name="Mesny F."/>
            <person name="Miyauchi S."/>
            <person name="Thiergart T."/>
            <person name="Pickel B."/>
            <person name="Atanasova L."/>
            <person name="Karlsson M."/>
            <person name="Huettel B."/>
            <person name="Barry K.W."/>
            <person name="Haridas S."/>
            <person name="Chen C."/>
            <person name="Bauer D."/>
            <person name="Andreopoulos W."/>
            <person name="Pangilinan J."/>
            <person name="LaButti K."/>
            <person name="Riley R."/>
            <person name="Lipzen A."/>
            <person name="Clum A."/>
            <person name="Drula E."/>
            <person name="Henrissat B."/>
            <person name="Kohler A."/>
            <person name="Grigoriev I.V."/>
            <person name="Martin F.M."/>
            <person name="Hacquard S."/>
        </authorList>
    </citation>
    <scope>NUCLEOTIDE SEQUENCE</scope>
    <source>
        <strain evidence="3">MPI-SDFR-AT-0073</strain>
    </source>
</reference>
<dbReference type="AlphaFoldDB" id="A0A9P8UE03"/>
<keyword evidence="4" id="KW-1185">Reference proteome</keyword>
<dbReference type="Pfam" id="PF02894">
    <property type="entry name" value="GFO_IDH_MocA_C"/>
    <property type="match status" value="1"/>
</dbReference>